<name>A0A4S8R3Y0_9HELO</name>
<gene>
    <name evidence="2" type="ORF">BGAL_0112g00010</name>
</gene>
<feature type="region of interest" description="Disordered" evidence="1">
    <location>
        <begin position="298"/>
        <end position="332"/>
    </location>
</feature>
<evidence type="ECO:0000313" key="2">
    <source>
        <dbReference type="EMBL" id="THV51382.1"/>
    </source>
</evidence>
<feature type="region of interest" description="Disordered" evidence="1">
    <location>
        <begin position="1"/>
        <end position="21"/>
    </location>
</feature>
<dbReference type="AlphaFoldDB" id="A0A4S8R3Y0"/>
<reference evidence="2 3" key="1">
    <citation type="submission" date="2017-12" db="EMBL/GenBank/DDBJ databases">
        <title>Comparative genomics of Botrytis spp.</title>
        <authorList>
            <person name="Valero-Jimenez C.A."/>
            <person name="Tapia P."/>
            <person name="Veloso J."/>
            <person name="Silva-Moreno E."/>
            <person name="Staats M."/>
            <person name="Valdes J.H."/>
            <person name="Van Kan J.A.L."/>
        </authorList>
    </citation>
    <scope>NUCLEOTIDE SEQUENCE [LARGE SCALE GENOMIC DNA]</scope>
    <source>
        <strain evidence="2 3">MUCL435</strain>
    </source>
</reference>
<organism evidence="2 3">
    <name type="scientific">Botrytis galanthina</name>
    <dbReference type="NCBI Taxonomy" id="278940"/>
    <lineage>
        <taxon>Eukaryota</taxon>
        <taxon>Fungi</taxon>
        <taxon>Dikarya</taxon>
        <taxon>Ascomycota</taxon>
        <taxon>Pezizomycotina</taxon>
        <taxon>Leotiomycetes</taxon>
        <taxon>Helotiales</taxon>
        <taxon>Sclerotiniaceae</taxon>
        <taxon>Botrytis</taxon>
    </lineage>
</organism>
<dbReference type="Proteomes" id="UP000308671">
    <property type="component" value="Unassembled WGS sequence"/>
</dbReference>
<keyword evidence="3" id="KW-1185">Reference proteome</keyword>
<evidence type="ECO:0000256" key="1">
    <source>
        <dbReference type="SAM" id="MobiDB-lite"/>
    </source>
</evidence>
<proteinExistence type="predicted"/>
<dbReference type="EMBL" id="PQXL01000112">
    <property type="protein sequence ID" value="THV51382.1"/>
    <property type="molecule type" value="Genomic_DNA"/>
</dbReference>
<protein>
    <submittedName>
        <fullName evidence="2">Uncharacterized protein</fullName>
    </submittedName>
</protein>
<dbReference type="OrthoDB" id="3493651at2759"/>
<comment type="caution">
    <text evidence="2">The sequence shown here is derived from an EMBL/GenBank/DDBJ whole genome shotgun (WGS) entry which is preliminary data.</text>
</comment>
<feature type="compositionally biased region" description="Basic and acidic residues" evidence="1">
    <location>
        <begin position="1"/>
        <end position="15"/>
    </location>
</feature>
<evidence type="ECO:0000313" key="3">
    <source>
        <dbReference type="Proteomes" id="UP000308671"/>
    </source>
</evidence>
<sequence>MSNSNREPRDDEGRVRNNPFRGHVNVLVGGVAPRRSTSWEVNTAGSSNETVGRGRITPHLSRIIGSTSADVYDPQGNFNTPDIPLGFWRPGGLTQLNPPAQDVEPFGPRYPWGAYVTDYIWRTFLLNSWHGAFLDIDAIDLYLFVRLCCHLRLTVENPPSPEGIAGITAILDDQYLERPVTIFPPRAMSYLSPFNPILVRDLFEFLGYTENPYRQWPVDRVIEWVDTVHGDGHEQNDQLIHLRNPLTNSIDRYYRSHPQGPPGLVARADIDWYPNIHTFMHIPVPVVVNLLATPVQSDAGLSRHHRHSSGSSSSRRSGGHNDGHGHQSRRHH</sequence>
<accession>A0A4S8R3Y0</accession>